<feature type="region of interest" description="Disordered" evidence="1">
    <location>
        <begin position="366"/>
        <end position="386"/>
    </location>
</feature>
<evidence type="ECO:0000313" key="4">
    <source>
        <dbReference type="Proteomes" id="UP001054252"/>
    </source>
</evidence>
<gene>
    <name evidence="3" type="ORF">SLEP1_g14064</name>
</gene>
<evidence type="ECO:0000256" key="1">
    <source>
        <dbReference type="SAM" id="MobiDB-lite"/>
    </source>
</evidence>
<feature type="region of interest" description="Disordered" evidence="1">
    <location>
        <begin position="298"/>
        <end position="321"/>
    </location>
</feature>
<name>A0AAV5IRP0_9ROSI</name>
<sequence>MGEENTAAVGKVSGKESQTQGLLVLDSSSPYFLHSSDHPGLNLVSSLLNEANYSTWVRAMTNALRAKNKFCFVDGTLSRPSNRSAYLSHWEKCNSLVISWLYNSLSTELHGSVAYADTAREIWIDIKERFSQGNAPRIHELKRALAITYQENLSVAAYYTKLKAIWDELYSYSPISDCTCGAAKDFLKVREEEKVHQFILGLNDNFSSVRSHILGTEPLPNISKAYALVTREEREISLCASRPTNVESAAFNVRSHINHHANQLDSMGSSSTPRANPKLCDHCGKSSHTKETCYKLIGYPPRDGQQDNNTRIKMDSNQKDRRRIFPRQGNFKAVNQVSQVPTNAAPMISGLTQDQVNQLISLLGTEKKPSLDDFSGPHNEEADWDE</sequence>
<evidence type="ECO:0000259" key="2">
    <source>
        <dbReference type="Pfam" id="PF14244"/>
    </source>
</evidence>
<keyword evidence="4" id="KW-1185">Reference proteome</keyword>
<dbReference type="EMBL" id="BPVZ01000017">
    <property type="protein sequence ID" value="GKV01515.1"/>
    <property type="molecule type" value="Genomic_DNA"/>
</dbReference>
<dbReference type="Pfam" id="PF14244">
    <property type="entry name" value="Retrotran_gag_3"/>
    <property type="match status" value="1"/>
</dbReference>
<comment type="caution">
    <text evidence="3">The sequence shown here is derived from an EMBL/GenBank/DDBJ whole genome shotgun (WGS) entry which is preliminary data.</text>
</comment>
<organism evidence="3 4">
    <name type="scientific">Rubroshorea leprosula</name>
    <dbReference type="NCBI Taxonomy" id="152421"/>
    <lineage>
        <taxon>Eukaryota</taxon>
        <taxon>Viridiplantae</taxon>
        <taxon>Streptophyta</taxon>
        <taxon>Embryophyta</taxon>
        <taxon>Tracheophyta</taxon>
        <taxon>Spermatophyta</taxon>
        <taxon>Magnoliopsida</taxon>
        <taxon>eudicotyledons</taxon>
        <taxon>Gunneridae</taxon>
        <taxon>Pentapetalae</taxon>
        <taxon>rosids</taxon>
        <taxon>malvids</taxon>
        <taxon>Malvales</taxon>
        <taxon>Dipterocarpaceae</taxon>
        <taxon>Rubroshorea</taxon>
    </lineage>
</organism>
<protein>
    <recommendedName>
        <fullName evidence="2">Retrotransposon Copia-like N-terminal domain-containing protein</fullName>
    </recommendedName>
</protein>
<feature type="domain" description="Retrotransposon Copia-like N-terminal" evidence="2">
    <location>
        <begin position="34"/>
        <end position="80"/>
    </location>
</feature>
<dbReference type="AlphaFoldDB" id="A0AAV5IRP0"/>
<dbReference type="PANTHER" id="PTHR37610">
    <property type="entry name" value="CCHC-TYPE DOMAIN-CONTAINING PROTEIN"/>
    <property type="match status" value="1"/>
</dbReference>
<accession>A0AAV5IRP0</accession>
<evidence type="ECO:0000313" key="3">
    <source>
        <dbReference type="EMBL" id="GKV01515.1"/>
    </source>
</evidence>
<feature type="compositionally biased region" description="Basic and acidic residues" evidence="1">
    <location>
        <begin position="310"/>
        <end position="319"/>
    </location>
</feature>
<dbReference type="InterPro" id="IPR029472">
    <property type="entry name" value="Copia-like_N"/>
</dbReference>
<reference evidence="3 4" key="1">
    <citation type="journal article" date="2021" name="Commun. Biol.">
        <title>The genome of Shorea leprosula (Dipterocarpaceae) highlights the ecological relevance of drought in aseasonal tropical rainforests.</title>
        <authorList>
            <person name="Ng K.K.S."/>
            <person name="Kobayashi M.J."/>
            <person name="Fawcett J.A."/>
            <person name="Hatakeyama M."/>
            <person name="Paape T."/>
            <person name="Ng C.H."/>
            <person name="Ang C.C."/>
            <person name="Tnah L.H."/>
            <person name="Lee C.T."/>
            <person name="Nishiyama T."/>
            <person name="Sese J."/>
            <person name="O'Brien M.J."/>
            <person name="Copetti D."/>
            <person name="Mohd Noor M.I."/>
            <person name="Ong R.C."/>
            <person name="Putra M."/>
            <person name="Sireger I.Z."/>
            <person name="Indrioko S."/>
            <person name="Kosugi Y."/>
            <person name="Izuno A."/>
            <person name="Isagi Y."/>
            <person name="Lee S.L."/>
            <person name="Shimizu K.K."/>
        </authorList>
    </citation>
    <scope>NUCLEOTIDE SEQUENCE [LARGE SCALE GENOMIC DNA]</scope>
    <source>
        <strain evidence="3">214</strain>
    </source>
</reference>
<dbReference type="Proteomes" id="UP001054252">
    <property type="component" value="Unassembled WGS sequence"/>
</dbReference>
<proteinExistence type="predicted"/>
<dbReference type="PANTHER" id="PTHR37610:SF97">
    <property type="entry name" value="RETROTRANSPOSON GAG DOMAIN-CONTAINING PROTEIN"/>
    <property type="match status" value="1"/>
</dbReference>